<dbReference type="GeneID" id="20041691"/>
<dbReference type="GO" id="GO:0003700">
    <property type="term" value="F:DNA-binding transcription factor activity"/>
    <property type="evidence" value="ECO:0007669"/>
    <property type="project" value="InterPro"/>
</dbReference>
<evidence type="ECO:0000313" key="4">
    <source>
        <dbReference type="Proteomes" id="UP000028667"/>
    </source>
</evidence>
<keyword evidence="1" id="KW-0175">Coiled coil</keyword>
<dbReference type="RefSeq" id="YP_009052382.1">
    <property type="nucleotide sequence ID" value="NC_024697.1"/>
</dbReference>
<sequence>MNEQILFKMIQENDEVDTKKINKRIANRLSAKKSRENRKKILENLQIENAKLKKELNKIRHLNIQNLQEENKKLKQYLNINSDEYVQTLKDYIVKLKDIILNQQKQIKGLNELVDGLF</sequence>
<keyword evidence="4" id="KW-1185">Reference proteome</keyword>
<reference evidence="3 4" key="1">
    <citation type="journal article" date="2014" name="Virology">
        <title>Genome of brown tide virus (AaV), the little giant of the Megaviridae, elucidates NCLDV genome expansion and host-virus coevolution.</title>
        <authorList>
            <person name="Moniruzzaman M."/>
            <person name="LeCleir G.R."/>
            <person name="Brown C.M."/>
            <person name="Gobler C.J."/>
            <person name="Bidle K.D."/>
            <person name="Wilson W.H."/>
            <person name="Wilhelm S.W."/>
        </authorList>
    </citation>
    <scope>NUCLEOTIDE SEQUENCE [LARGE SCALE GENOMIC DNA]</scope>
    <source>
        <strain evidence="3">BtV-01</strain>
    </source>
</reference>
<dbReference type="SMART" id="SM00338">
    <property type="entry name" value="BRLZ"/>
    <property type="match status" value="1"/>
</dbReference>
<dbReference type="KEGG" id="vg:20041691"/>
<accession>A0A076FMH6</accession>
<gene>
    <name evidence="3" type="ORF">AaV_308</name>
</gene>
<protein>
    <submittedName>
        <fullName evidence="3">Putative bZIP transcription factor</fullName>
    </submittedName>
</protein>
<organism evidence="3 4">
    <name type="scientific">Aureococcus anophagefferens virus</name>
    <dbReference type="NCBI Taxonomy" id="1474867"/>
    <lineage>
        <taxon>Viruses</taxon>
        <taxon>Varidnaviria</taxon>
        <taxon>Bamfordvirae</taxon>
        <taxon>Nucleocytoviricota</taxon>
        <taxon>Megaviricetes</taxon>
        <taxon>Imitervirales</taxon>
        <taxon>Schizomimiviridae</taxon>
        <taxon>Kratosvirus</taxon>
        <taxon>Kratosvirus quantuckense</taxon>
    </lineage>
</organism>
<dbReference type="InterPro" id="IPR004827">
    <property type="entry name" value="bZIP"/>
</dbReference>
<feature type="coiled-coil region" evidence="1">
    <location>
        <begin position="35"/>
        <end position="84"/>
    </location>
</feature>
<feature type="domain" description="BZIP" evidence="2">
    <location>
        <begin position="15"/>
        <end position="80"/>
    </location>
</feature>
<evidence type="ECO:0000256" key="1">
    <source>
        <dbReference type="SAM" id="Coils"/>
    </source>
</evidence>
<dbReference type="Proteomes" id="UP000028667">
    <property type="component" value="Segment"/>
</dbReference>
<name>A0A076FMH6_9VIRU</name>
<proteinExistence type="predicted"/>
<dbReference type="EMBL" id="KJ645900">
    <property type="protein sequence ID" value="AII17113.1"/>
    <property type="molecule type" value="Genomic_DNA"/>
</dbReference>
<evidence type="ECO:0000259" key="2">
    <source>
        <dbReference type="SMART" id="SM00338"/>
    </source>
</evidence>
<evidence type="ECO:0000313" key="3">
    <source>
        <dbReference type="EMBL" id="AII17113.1"/>
    </source>
</evidence>